<organism evidence="2 3">
    <name type="scientific">Phytophthora lilii</name>
    <dbReference type="NCBI Taxonomy" id="2077276"/>
    <lineage>
        <taxon>Eukaryota</taxon>
        <taxon>Sar</taxon>
        <taxon>Stramenopiles</taxon>
        <taxon>Oomycota</taxon>
        <taxon>Peronosporomycetes</taxon>
        <taxon>Peronosporales</taxon>
        <taxon>Peronosporaceae</taxon>
        <taxon>Phytophthora</taxon>
    </lineage>
</organism>
<evidence type="ECO:0000256" key="1">
    <source>
        <dbReference type="SAM" id="MobiDB-lite"/>
    </source>
</evidence>
<feature type="compositionally biased region" description="Low complexity" evidence="1">
    <location>
        <begin position="131"/>
        <end position="141"/>
    </location>
</feature>
<sequence>MCLRQLVKMMEIHIFLSRAAQETEGTDCLVQESITIYGADGSCHPSVSDDNYFKVTKGPIGAVTISTYPSSLCNESQVEHFVVDGWFIDTEMCYEGRKVFRTSLTALAQTPSTRDPEEPDVLSQTPPAPPSTTLTPAPTTSRPIAEAPVVDEIEARLNVMFPAFVVGRRTAEGVC</sequence>
<gene>
    <name evidence="2" type="ORF">Plil01_000550100</name>
</gene>
<dbReference type="EMBL" id="BSXW01000230">
    <property type="protein sequence ID" value="GMF15791.1"/>
    <property type="molecule type" value="Genomic_DNA"/>
</dbReference>
<reference evidence="2" key="1">
    <citation type="submission" date="2023-04" db="EMBL/GenBank/DDBJ databases">
        <title>Phytophthora lilii NBRC 32176.</title>
        <authorList>
            <person name="Ichikawa N."/>
            <person name="Sato H."/>
            <person name="Tonouchi N."/>
        </authorList>
    </citation>
    <scope>NUCLEOTIDE SEQUENCE</scope>
    <source>
        <strain evidence="2">NBRC 32176</strain>
    </source>
</reference>
<comment type="caution">
    <text evidence="2">The sequence shown here is derived from an EMBL/GenBank/DDBJ whole genome shotgun (WGS) entry which is preliminary data.</text>
</comment>
<feature type="region of interest" description="Disordered" evidence="1">
    <location>
        <begin position="108"/>
        <end position="143"/>
    </location>
</feature>
<dbReference type="AlphaFoldDB" id="A0A9W6WSD0"/>
<evidence type="ECO:0000313" key="3">
    <source>
        <dbReference type="Proteomes" id="UP001165083"/>
    </source>
</evidence>
<protein>
    <submittedName>
        <fullName evidence="2">Unnamed protein product</fullName>
    </submittedName>
</protein>
<keyword evidence="3" id="KW-1185">Reference proteome</keyword>
<name>A0A9W6WSD0_9STRA</name>
<evidence type="ECO:0000313" key="2">
    <source>
        <dbReference type="EMBL" id="GMF15791.1"/>
    </source>
</evidence>
<dbReference type="Proteomes" id="UP001165083">
    <property type="component" value="Unassembled WGS sequence"/>
</dbReference>
<dbReference type="OrthoDB" id="125063at2759"/>
<accession>A0A9W6WSD0</accession>
<proteinExistence type="predicted"/>